<dbReference type="Gene3D" id="3.40.50.10540">
    <property type="entry name" value="Crotonobetainyl-coa:carnitine coa-transferase, domain 1"/>
    <property type="match status" value="1"/>
</dbReference>
<dbReference type="Pfam" id="PF02515">
    <property type="entry name" value="CoA_transf_3"/>
    <property type="match status" value="1"/>
</dbReference>
<proteinExistence type="predicted"/>
<dbReference type="RefSeq" id="WP_201080891.1">
    <property type="nucleotide sequence ID" value="NZ_CP067420.1"/>
</dbReference>
<protein>
    <submittedName>
        <fullName evidence="2">CoA transferase</fullName>
    </submittedName>
</protein>
<dbReference type="InterPro" id="IPR050483">
    <property type="entry name" value="CoA-transferase_III_domain"/>
</dbReference>
<evidence type="ECO:0000313" key="3">
    <source>
        <dbReference type="Proteomes" id="UP000595197"/>
    </source>
</evidence>
<keyword evidence="1 2" id="KW-0808">Transferase</keyword>
<reference evidence="2" key="1">
    <citation type="submission" date="2021-02" db="EMBL/GenBank/DDBJ databases">
        <title>Skermanella TT6 skin isolate.</title>
        <authorList>
            <person name="Lee K."/>
            <person name="Ganzorig M."/>
        </authorList>
    </citation>
    <scope>NUCLEOTIDE SEQUENCE</scope>
    <source>
        <strain evidence="2">TT6</strain>
    </source>
</reference>
<dbReference type="InterPro" id="IPR023606">
    <property type="entry name" value="CoA-Trfase_III_dom_1_sf"/>
</dbReference>
<dbReference type="Gene3D" id="3.30.1540.10">
    <property type="entry name" value="formyl-coa transferase, domain 3"/>
    <property type="match status" value="1"/>
</dbReference>
<keyword evidence="3" id="KW-1185">Reference proteome</keyword>
<name>A0ABX7BCU5_9PROT</name>
<accession>A0ABX7BCU5</accession>
<evidence type="ECO:0000256" key="1">
    <source>
        <dbReference type="ARBA" id="ARBA00022679"/>
    </source>
</evidence>
<dbReference type="GO" id="GO:0016740">
    <property type="term" value="F:transferase activity"/>
    <property type="evidence" value="ECO:0007669"/>
    <property type="project" value="UniProtKB-KW"/>
</dbReference>
<dbReference type="SUPFAM" id="SSF89796">
    <property type="entry name" value="CoA-transferase family III (CaiB/BaiF)"/>
    <property type="match status" value="1"/>
</dbReference>
<dbReference type="Proteomes" id="UP000595197">
    <property type="component" value="Chromosome"/>
</dbReference>
<dbReference type="InterPro" id="IPR044855">
    <property type="entry name" value="CoA-Trfase_III_dom3_sf"/>
</dbReference>
<dbReference type="EMBL" id="CP067420">
    <property type="protein sequence ID" value="QQP92211.1"/>
    <property type="molecule type" value="Genomic_DNA"/>
</dbReference>
<sequence length="412" mass="45170">MISTARPAPSGPLAGLKVFDMSRVLAGPSATQVLGDLGADVVKVERPGQGDDTRKWGPPYVRDADGNDTTESAYYLSANRNKRSITLDFTKPEGQALARRMIARSDILLENYKVGTLSRYNLGYDQLKDEFPGLIYCSVTGFGQTGPYAPRAGYDFLVQAMGGIMSVTGEPDGDPQKLGVGIADLMTGMYGLVAILAALHHRTRTGKGQHVDMALLDTQVAWLSYAGQYYLTSGEAPPRMGNAHPTIVPYEAFPASDGYIILGVGNDGQYARFCQFAGRPELATDPRFATNELRVRNRHDLIPVLRQLISSMPRDHWLKGLEPLGVPCSPINRIDQVFDDPQVRERGMEITLPHPLTPEPIHLLASPMRFSDTPVDYRHAPPTLGQHTGEVFGDWLGLDEAEIRRLREAGIV</sequence>
<evidence type="ECO:0000313" key="2">
    <source>
        <dbReference type="EMBL" id="QQP92211.1"/>
    </source>
</evidence>
<dbReference type="PANTHER" id="PTHR48207">
    <property type="entry name" value="SUCCINATE--HYDROXYMETHYLGLUTARATE COA-TRANSFERASE"/>
    <property type="match status" value="1"/>
</dbReference>
<organism evidence="2 3">
    <name type="scientific">Skermanella cutis</name>
    <dbReference type="NCBI Taxonomy" id="2775420"/>
    <lineage>
        <taxon>Bacteria</taxon>
        <taxon>Pseudomonadati</taxon>
        <taxon>Pseudomonadota</taxon>
        <taxon>Alphaproteobacteria</taxon>
        <taxon>Rhodospirillales</taxon>
        <taxon>Azospirillaceae</taxon>
        <taxon>Skermanella</taxon>
    </lineage>
</organism>
<gene>
    <name evidence="2" type="ORF">IGS68_13865</name>
</gene>
<dbReference type="PANTHER" id="PTHR48207:SF3">
    <property type="entry name" value="SUCCINATE--HYDROXYMETHYLGLUTARATE COA-TRANSFERASE"/>
    <property type="match status" value="1"/>
</dbReference>
<dbReference type="InterPro" id="IPR003673">
    <property type="entry name" value="CoA-Trfase_fam_III"/>
</dbReference>